<evidence type="ECO:0000313" key="2">
    <source>
        <dbReference type="Proteomes" id="UP000681967"/>
    </source>
</evidence>
<proteinExistence type="predicted"/>
<dbReference type="EMBL" id="CAJOBH010255985">
    <property type="protein sequence ID" value="CAF5148012.1"/>
    <property type="molecule type" value="Genomic_DNA"/>
</dbReference>
<comment type="caution">
    <text evidence="1">The sequence shown here is derived from an EMBL/GenBank/DDBJ whole genome shotgun (WGS) entry which is preliminary data.</text>
</comment>
<dbReference type="AlphaFoldDB" id="A0A8S3G261"/>
<organism evidence="1 2">
    <name type="scientific">Rotaria magnacalcarata</name>
    <dbReference type="NCBI Taxonomy" id="392030"/>
    <lineage>
        <taxon>Eukaryota</taxon>
        <taxon>Metazoa</taxon>
        <taxon>Spiralia</taxon>
        <taxon>Gnathifera</taxon>
        <taxon>Rotifera</taxon>
        <taxon>Eurotatoria</taxon>
        <taxon>Bdelloidea</taxon>
        <taxon>Philodinida</taxon>
        <taxon>Philodinidae</taxon>
        <taxon>Rotaria</taxon>
    </lineage>
</organism>
<gene>
    <name evidence="1" type="ORF">BYL167_LOCUS71647</name>
</gene>
<feature type="non-terminal residue" evidence="1">
    <location>
        <position position="1"/>
    </location>
</feature>
<evidence type="ECO:0000313" key="1">
    <source>
        <dbReference type="EMBL" id="CAF5148012.1"/>
    </source>
</evidence>
<accession>A0A8S3G261</accession>
<protein>
    <submittedName>
        <fullName evidence="1">Uncharacterized protein</fullName>
    </submittedName>
</protein>
<dbReference type="Proteomes" id="UP000681967">
    <property type="component" value="Unassembled WGS sequence"/>
</dbReference>
<reference evidence="1" key="1">
    <citation type="submission" date="2021-02" db="EMBL/GenBank/DDBJ databases">
        <authorList>
            <person name="Nowell W R."/>
        </authorList>
    </citation>
    <scope>NUCLEOTIDE SEQUENCE</scope>
</reference>
<name>A0A8S3G261_9BILA</name>
<sequence>GIGICYQKSNKSGHYKTKEDKGADQAIDADAAIIRGDSRHPDLTEAKEWIL</sequence>